<proteinExistence type="predicted"/>
<evidence type="ECO:0000313" key="1">
    <source>
        <dbReference type="EMBL" id="MBB6675969.1"/>
    </source>
</evidence>
<dbReference type="Proteomes" id="UP000574133">
    <property type="component" value="Unassembled WGS sequence"/>
</dbReference>
<gene>
    <name evidence="1" type="ORF">H4Q31_01360</name>
</gene>
<accession>A0A841T781</accession>
<evidence type="ECO:0000313" key="2">
    <source>
        <dbReference type="Proteomes" id="UP000574133"/>
    </source>
</evidence>
<name>A0A841T781_9BACL</name>
<keyword evidence="2" id="KW-1185">Reference proteome</keyword>
<organism evidence="1 2">
    <name type="scientific">Cohnella lubricantis</name>
    <dbReference type="NCBI Taxonomy" id="2163172"/>
    <lineage>
        <taxon>Bacteria</taxon>
        <taxon>Bacillati</taxon>
        <taxon>Bacillota</taxon>
        <taxon>Bacilli</taxon>
        <taxon>Bacillales</taxon>
        <taxon>Paenibacillaceae</taxon>
        <taxon>Cohnella</taxon>
    </lineage>
</organism>
<reference evidence="1 2" key="1">
    <citation type="submission" date="2020-08" db="EMBL/GenBank/DDBJ databases">
        <title>Cohnella phylogeny.</title>
        <authorList>
            <person name="Dunlap C."/>
        </authorList>
    </citation>
    <scope>NUCLEOTIDE SEQUENCE [LARGE SCALE GENOMIC DNA]</scope>
    <source>
        <strain evidence="1 2">DSM 103658</strain>
    </source>
</reference>
<dbReference type="RefSeq" id="WP_185177275.1">
    <property type="nucleotide sequence ID" value="NZ_CBCSEP010000012.1"/>
</dbReference>
<protein>
    <recommendedName>
        <fullName evidence="3">Holin</fullName>
    </recommendedName>
</protein>
<dbReference type="EMBL" id="JACJVN010000007">
    <property type="protein sequence ID" value="MBB6675969.1"/>
    <property type="molecule type" value="Genomic_DNA"/>
</dbReference>
<sequence length="76" mass="7648">MEQDILTLAALVAAFVGVAKGYGVPAKHSSAIALAVAALFVLVPDNVQQTVVTIATIGLTASGAYSYVKTRDGGGK</sequence>
<comment type="caution">
    <text evidence="1">The sequence shown here is derived from an EMBL/GenBank/DDBJ whole genome shotgun (WGS) entry which is preliminary data.</text>
</comment>
<evidence type="ECO:0008006" key="3">
    <source>
        <dbReference type="Google" id="ProtNLM"/>
    </source>
</evidence>
<dbReference type="AlphaFoldDB" id="A0A841T781"/>